<dbReference type="Proteomes" id="UP000219813">
    <property type="component" value="Chromosome 8"/>
</dbReference>
<evidence type="ECO:0000256" key="2">
    <source>
        <dbReference type="SAM" id="Phobius"/>
    </source>
</evidence>
<evidence type="ECO:0000313" key="4">
    <source>
        <dbReference type="Proteomes" id="UP000219813"/>
    </source>
</evidence>
<organism evidence="3 4">
    <name type="scientific">Plasmodium malariae</name>
    <dbReference type="NCBI Taxonomy" id="5858"/>
    <lineage>
        <taxon>Eukaryota</taxon>
        <taxon>Sar</taxon>
        <taxon>Alveolata</taxon>
        <taxon>Apicomplexa</taxon>
        <taxon>Aconoidasida</taxon>
        <taxon>Haemosporida</taxon>
        <taxon>Plasmodiidae</taxon>
        <taxon>Plasmodium</taxon>
        <taxon>Plasmodium (Plasmodium)</taxon>
    </lineage>
</organism>
<feature type="compositionally biased region" description="Basic and acidic residues" evidence="1">
    <location>
        <begin position="309"/>
        <end position="320"/>
    </location>
</feature>
<feature type="compositionally biased region" description="Basic and acidic residues" evidence="1">
    <location>
        <begin position="329"/>
        <end position="343"/>
    </location>
</feature>
<feature type="compositionally biased region" description="Low complexity" evidence="1">
    <location>
        <begin position="292"/>
        <end position="308"/>
    </location>
</feature>
<dbReference type="RefSeq" id="XP_028861434.1">
    <property type="nucleotide sequence ID" value="XM_029004779.1"/>
</dbReference>
<dbReference type="VEuPathDB" id="PlasmoDB:PmUG01_08062500"/>
<keyword evidence="2" id="KW-1133">Transmembrane helix</keyword>
<name>A0A1D3PB45_PLAMA</name>
<feature type="transmembrane region" description="Helical" evidence="2">
    <location>
        <begin position="437"/>
        <end position="459"/>
    </location>
</feature>
<feature type="region of interest" description="Disordered" evidence="1">
    <location>
        <begin position="284"/>
        <end position="343"/>
    </location>
</feature>
<dbReference type="InterPro" id="IPR008780">
    <property type="entry name" value="Plasmodium_Vir"/>
</dbReference>
<dbReference type="OrthoDB" id="10661200at2759"/>
<evidence type="ECO:0000313" key="3">
    <source>
        <dbReference type="EMBL" id="SCN12499.1"/>
    </source>
</evidence>
<proteinExistence type="predicted"/>
<dbReference type="Pfam" id="PF05795">
    <property type="entry name" value="Plasmodium_Vir"/>
    <property type="match status" value="1"/>
</dbReference>
<keyword evidence="4" id="KW-1185">Reference proteome</keyword>
<dbReference type="EMBL" id="LT594629">
    <property type="protein sequence ID" value="SCN12499.1"/>
    <property type="molecule type" value="Genomic_DNA"/>
</dbReference>
<dbReference type="KEGG" id="pmal:PMUG01_08062500"/>
<evidence type="ECO:0000256" key="1">
    <source>
        <dbReference type="SAM" id="MobiDB-lite"/>
    </source>
</evidence>
<reference evidence="3 4" key="1">
    <citation type="submission" date="2016-06" db="EMBL/GenBank/DDBJ databases">
        <authorList>
            <consortium name="Pathogen Informatics"/>
        </authorList>
    </citation>
    <scope>NUCLEOTIDE SEQUENCE [LARGE SCALE GENOMIC DNA]</scope>
</reference>
<protein>
    <submittedName>
        <fullName evidence="3">PIR protein</fullName>
    </submittedName>
</protein>
<dbReference type="GeneID" id="39868611"/>
<accession>A0A1D3PB45</accession>
<gene>
    <name evidence="3" type="primary">PmUG01_08062500</name>
    <name evidence="3" type="ORF">PMUG01_08062500</name>
</gene>
<dbReference type="AlphaFoldDB" id="A0A1D3PB45"/>
<sequence>MEAVNYEEIFKDSKPYNIYKELEDEVKDVTDGQHCTEFEGITSTHKEKYVTLCKKVSKLLKYVFDKDKLKKSKEYCSHYKYWVYHEIWKLFKNGQQTDDIHIIDKFNKLQSDLFVKHNKHNCSYGYILNDYEELNYKIEKKYLYDYFKNYNTIKSSKQCSNVGGSKYRAYLEAIKKLYDVEYNSCCLSGLTECPDYILTCDDKFDPSKLLSALVSKGSERCDGLNGITANFDEEKLNSVITDPEFLNSITYGTCYYLDNGEPTPSEMGRQHCNLLAASVMLSRSEPTAGNEGSRTSVSGSSSGNAISESRADQSEGDLSKGHALQGQPDAKEKEEYSGVTEVKKKVAPPTIDASDDFRWKIAATGQLNCSSKNKKKSQLAMCNFMEELIEGGHAKKIEGTEKYTLDIKKGWTTEDLKVYRERIRKRLTYESNILNNIFVRISTGVTLVMGIIFIFYLFFKFTPFGSRLRRHRKRKQRYRLDFTDLSTRKRPRRFLKRTYRHSDRRRFNVVNIEDELNSSNDLRNIN</sequence>
<keyword evidence="2" id="KW-0472">Membrane</keyword>
<keyword evidence="2" id="KW-0812">Transmembrane</keyword>